<evidence type="ECO:0000256" key="9">
    <source>
        <dbReference type="SAM" id="MobiDB-lite"/>
    </source>
</evidence>
<evidence type="ECO:0000259" key="10">
    <source>
        <dbReference type="SMART" id="SM00128"/>
    </source>
</evidence>
<dbReference type="InterPro" id="IPR056454">
    <property type="entry name" value="Beta-prop_IP5PC_F"/>
</dbReference>
<dbReference type="GO" id="GO:0046872">
    <property type="term" value="F:metal ion binding"/>
    <property type="evidence" value="ECO:0007669"/>
    <property type="project" value="UniProtKB-KW"/>
</dbReference>
<keyword evidence="7" id="KW-0460">Magnesium</keyword>
<keyword evidence="5" id="KW-0677">Repeat</keyword>
<dbReference type="SUPFAM" id="SSF56219">
    <property type="entry name" value="DNase I-like"/>
    <property type="match status" value="1"/>
</dbReference>
<evidence type="ECO:0000256" key="1">
    <source>
        <dbReference type="ARBA" id="ARBA00001946"/>
    </source>
</evidence>
<dbReference type="Gene3D" id="3.60.10.10">
    <property type="entry name" value="Endonuclease/exonuclease/phosphatase"/>
    <property type="match status" value="1"/>
</dbReference>
<dbReference type="Pfam" id="PF22669">
    <property type="entry name" value="Exo_endo_phos2"/>
    <property type="match status" value="1"/>
</dbReference>
<gene>
    <name evidence="11" type="ORF">IEQ34_022306</name>
</gene>
<evidence type="ECO:0000256" key="2">
    <source>
        <dbReference type="ARBA" id="ARBA00010768"/>
    </source>
</evidence>
<evidence type="ECO:0000256" key="4">
    <source>
        <dbReference type="ARBA" id="ARBA00022723"/>
    </source>
</evidence>
<dbReference type="EMBL" id="JAGFBR010000019">
    <property type="protein sequence ID" value="KAH0448506.1"/>
    <property type="molecule type" value="Genomic_DNA"/>
</dbReference>
<comment type="caution">
    <text evidence="11">The sequence shown here is derived from an EMBL/GenBank/DDBJ whole genome shotgun (WGS) entry which is preliminary data.</text>
</comment>
<keyword evidence="4" id="KW-0479">Metal-binding</keyword>
<dbReference type="InterPro" id="IPR001680">
    <property type="entry name" value="WD40_rpt"/>
</dbReference>
<feature type="region of interest" description="Disordered" evidence="9">
    <location>
        <begin position="836"/>
        <end position="865"/>
    </location>
</feature>
<sequence length="1224" mass="136199">MDNRKEEDDGGGDSDGETGYRDIFVSEGLGVSRRRRNMQFCSQSPDRHAVPVDATSEGRSIREYGVDQVSDTFCENLASGGTYAFNEGTNAARSLSFPQYCPTPSPLSHHKYSNSVEDIRFPYPNYAIGGSLDTVISFPFDRRRDSDVSSISESDGILTLERAMSEFGGAPGTLPEFMGVGGGTGIFRVPICAAMRADRPPALELRPHPPRDTQVGSFLRTIVCTSSQLWAGQESGLRFWNFSEFFESWNGRMAKRGDEDSAPFYESDCTSPVLCLVADEASGFVWSGHKDGRIRSWKIPKPESESSSKEEDVGSGAKTIAAGIGEPGSLFREGLSWQAHRTPVLSMIITSYGDLWTGSEGGVLKVWPWESIEKSLSLTEEERHMATLLVERSYIDLRSQVTVNGVCSLPSVDIRFLLSDNSRSKVWSAGSTTFALWDSPKKELLKVFNIDGQVETRIDIASQEIHVEDETKAKLTKKEKSGSMSFFQRSRNALMGAADAVRRVAQKGTFAEDSRRTEALAITMDGMVWTGCTNGSLFQWDGNGNRQFEVQHHSCAITSICAFGTQLWVGYVDGTIHVLDLEGYLLGGWVAHSGPLIDMDIGSSYIFTLANHGGIRGWSLTSPGAIDDILRMEMSSKELTYTKTEKIKILAGTWNVGQERASHDSLISWLGSAATEVGLVVVGLQEVEMGAGFLAMAAAKETVGLEGSNNGQWWLDTIGKTLDEGTSFERVGSRQLAGLLIAAWYLVLSKFIILYFHDTLLVRKSLRPNVGDVDAAAVACGFGRTIGNKGAVGLRMRVFDRVLCFVSCHFAAHLEAVSKRNSDFNHVYRNMSFTRPSVEQNSGPAGATPVQVHRGGNSVGSQYDEKPDLSEADMVIFLGDFNYRLFDVSYDEARDMISQRCFDWLREKDQLRAEMKAGKVFQGMREAQIKFPPTYKFERHQPGLSAYDASEKKRIPAWCDRILYRDSRSISVAECSLECPVVSSISLYESCMDVTDSDHKPVRCIFSLEIAHVDRIVWRQEFGKLLASHEKIRSLVEEYSIVPETIVSTNNIILQNQDFSILRITNKCDRHDASYEIICEGQFTMKDDGSPSELCAKGSFGFPNWLQVEPAAGIIKPGQIMEVTVHHEDFYTQEEFVDGFPHNCWCEDTRDKEVVLLVKVTGSYSTKSKYHRVNVRHCYSNKDSFNNMKESSKRLQSNQNHLQRSEFANFGSSDVVNLYHIRSP</sequence>
<evidence type="ECO:0000256" key="3">
    <source>
        <dbReference type="ARBA" id="ARBA00022499"/>
    </source>
</evidence>
<dbReference type="GO" id="GO:0046856">
    <property type="term" value="P:phosphatidylinositol dephosphorylation"/>
    <property type="evidence" value="ECO:0007669"/>
    <property type="project" value="InterPro"/>
</dbReference>
<evidence type="ECO:0000313" key="11">
    <source>
        <dbReference type="EMBL" id="KAH0448506.1"/>
    </source>
</evidence>
<protein>
    <recommendedName>
        <fullName evidence="10">Inositol polyphosphate-related phosphatase domain-containing protein</fullName>
    </recommendedName>
</protein>
<keyword evidence="3" id="KW-1017">Isopeptide bond</keyword>
<dbReference type="Gene3D" id="2.130.10.10">
    <property type="entry name" value="YVTN repeat-like/Quinoprotein amine dehydrogenase"/>
    <property type="match status" value="2"/>
</dbReference>
<dbReference type="InterPro" id="IPR015943">
    <property type="entry name" value="WD40/YVTN_repeat-like_dom_sf"/>
</dbReference>
<keyword evidence="12" id="KW-1185">Reference proteome</keyword>
<dbReference type="CDD" id="cd09074">
    <property type="entry name" value="INPP5c"/>
    <property type="match status" value="1"/>
</dbReference>
<dbReference type="InterPro" id="IPR046985">
    <property type="entry name" value="IP5"/>
</dbReference>
<dbReference type="GO" id="GO:0009846">
    <property type="term" value="P:pollen germination"/>
    <property type="evidence" value="ECO:0007669"/>
    <property type="project" value="UniProtKB-ARBA"/>
</dbReference>
<evidence type="ECO:0000256" key="5">
    <source>
        <dbReference type="ARBA" id="ARBA00022737"/>
    </source>
</evidence>
<comment type="cofactor">
    <cofactor evidence="1">
        <name>Mg(2+)</name>
        <dbReference type="ChEBI" id="CHEBI:18420"/>
    </cofactor>
</comment>
<dbReference type="PANTHER" id="PTHR11200:SF300">
    <property type="entry name" value="TYPE II INOSITOL 1,4,5-TRISPHOSPHATE 5-PHOSPHATASE"/>
    <property type="match status" value="1"/>
</dbReference>
<keyword evidence="6" id="KW-0378">Hydrolase</keyword>
<dbReference type="Pfam" id="PF23755">
    <property type="entry name" value="Ig-like_IP5PC_F"/>
    <property type="match status" value="1"/>
</dbReference>
<dbReference type="InterPro" id="IPR036322">
    <property type="entry name" value="WD40_repeat_dom_sf"/>
</dbReference>
<feature type="compositionally biased region" description="Basic and acidic residues" evidence="9">
    <location>
        <begin position="297"/>
        <end position="312"/>
    </location>
</feature>
<proteinExistence type="inferred from homology"/>
<organism evidence="11 12">
    <name type="scientific">Dendrobium chrysotoxum</name>
    <name type="common">Orchid</name>
    <dbReference type="NCBI Taxonomy" id="161865"/>
    <lineage>
        <taxon>Eukaryota</taxon>
        <taxon>Viridiplantae</taxon>
        <taxon>Streptophyta</taxon>
        <taxon>Embryophyta</taxon>
        <taxon>Tracheophyta</taxon>
        <taxon>Spermatophyta</taxon>
        <taxon>Magnoliopsida</taxon>
        <taxon>Liliopsida</taxon>
        <taxon>Asparagales</taxon>
        <taxon>Orchidaceae</taxon>
        <taxon>Epidendroideae</taxon>
        <taxon>Malaxideae</taxon>
        <taxon>Dendrobiinae</taxon>
        <taxon>Dendrobium</taxon>
    </lineage>
</organism>
<dbReference type="FunFam" id="3.60.10.10:FF:000011">
    <property type="entry name" value="Type II inositol polyphosphate 5-phosphatase 15"/>
    <property type="match status" value="1"/>
</dbReference>
<dbReference type="InterPro" id="IPR000300">
    <property type="entry name" value="IPPc"/>
</dbReference>
<dbReference type="InterPro" id="IPR056455">
    <property type="entry name" value="Ig-like_IP5PC_F"/>
</dbReference>
<accession>A0AAV7FXG8</accession>
<dbReference type="PANTHER" id="PTHR11200">
    <property type="entry name" value="INOSITOL 5-PHOSPHATASE"/>
    <property type="match status" value="1"/>
</dbReference>
<evidence type="ECO:0000256" key="7">
    <source>
        <dbReference type="ARBA" id="ARBA00022842"/>
    </source>
</evidence>
<dbReference type="SUPFAM" id="SSF50978">
    <property type="entry name" value="WD40 repeat-like"/>
    <property type="match status" value="1"/>
</dbReference>
<dbReference type="Proteomes" id="UP000775213">
    <property type="component" value="Unassembled WGS sequence"/>
</dbReference>
<feature type="domain" description="Inositol polyphosphate-related phosphatase" evidence="10">
    <location>
        <begin position="645"/>
        <end position="1014"/>
    </location>
</feature>
<comment type="similarity">
    <text evidence="2">Belongs to the inositol polyphosphate 5-phosphatase family.</text>
</comment>
<keyword evidence="8" id="KW-0832">Ubl conjugation</keyword>
<dbReference type="SMART" id="SM00128">
    <property type="entry name" value="IPPc"/>
    <property type="match status" value="1"/>
</dbReference>
<dbReference type="InterPro" id="IPR036691">
    <property type="entry name" value="Endo/exonu/phosph_ase_sf"/>
</dbReference>
<evidence type="ECO:0000313" key="12">
    <source>
        <dbReference type="Proteomes" id="UP000775213"/>
    </source>
</evidence>
<dbReference type="GO" id="GO:0004439">
    <property type="term" value="F:phosphatidylinositol-4,5-bisphosphate 5-phosphatase activity"/>
    <property type="evidence" value="ECO:0007669"/>
    <property type="project" value="TreeGrafter"/>
</dbReference>
<feature type="region of interest" description="Disordered" evidence="9">
    <location>
        <begin position="1"/>
        <end position="21"/>
    </location>
</feature>
<dbReference type="AlphaFoldDB" id="A0AAV7FXG8"/>
<feature type="region of interest" description="Disordered" evidence="9">
    <location>
        <begin position="297"/>
        <end position="317"/>
    </location>
</feature>
<dbReference type="Pfam" id="PF23754">
    <property type="entry name" value="Beta-prop_IP5PC_F"/>
    <property type="match status" value="1"/>
</dbReference>
<name>A0AAV7FXG8_DENCH</name>
<evidence type="ECO:0000256" key="6">
    <source>
        <dbReference type="ARBA" id="ARBA00022801"/>
    </source>
</evidence>
<reference evidence="11 12" key="1">
    <citation type="journal article" date="2021" name="Hortic Res">
        <title>Chromosome-scale assembly of the Dendrobium chrysotoxum genome enhances the understanding of orchid evolution.</title>
        <authorList>
            <person name="Zhang Y."/>
            <person name="Zhang G.Q."/>
            <person name="Zhang D."/>
            <person name="Liu X.D."/>
            <person name="Xu X.Y."/>
            <person name="Sun W.H."/>
            <person name="Yu X."/>
            <person name="Zhu X."/>
            <person name="Wang Z.W."/>
            <person name="Zhao X."/>
            <person name="Zhong W.Y."/>
            <person name="Chen H."/>
            <person name="Yin W.L."/>
            <person name="Huang T."/>
            <person name="Niu S.C."/>
            <person name="Liu Z.J."/>
        </authorList>
    </citation>
    <scope>NUCLEOTIDE SEQUENCE [LARGE SCALE GENOMIC DNA]</scope>
    <source>
        <strain evidence="11">Lindl</strain>
    </source>
</reference>
<evidence type="ECO:0000256" key="8">
    <source>
        <dbReference type="ARBA" id="ARBA00022843"/>
    </source>
</evidence>
<dbReference type="SMART" id="SM00320">
    <property type="entry name" value="WD40"/>
    <property type="match status" value="4"/>
</dbReference>